<keyword evidence="1" id="KW-0805">Transcription regulation</keyword>
<dbReference type="GO" id="GO:0003677">
    <property type="term" value="F:DNA binding"/>
    <property type="evidence" value="ECO:0007669"/>
    <property type="project" value="UniProtKB-KW"/>
</dbReference>
<dbReference type="PANTHER" id="PTHR44688:SF16">
    <property type="entry name" value="DNA-BINDING TRANSCRIPTIONAL ACTIVATOR DEVR_DOSR"/>
    <property type="match status" value="1"/>
</dbReference>
<evidence type="ECO:0000256" key="1">
    <source>
        <dbReference type="ARBA" id="ARBA00023015"/>
    </source>
</evidence>
<dbReference type="AlphaFoldDB" id="A0A0F9QUH7"/>
<dbReference type="PANTHER" id="PTHR44688">
    <property type="entry name" value="DNA-BINDING TRANSCRIPTIONAL ACTIVATOR DEVR_DOSR"/>
    <property type="match status" value="1"/>
</dbReference>
<feature type="coiled-coil region" evidence="4">
    <location>
        <begin position="435"/>
        <end position="465"/>
    </location>
</feature>
<feature type="region of interest" description="Disordered" evidence="5">
    <location>
        <begin position="1"/>
        <end position="22"/>
    </location>
</feature>
<gene>
    <name evidence="7" type="ORF">LCGC14_1052440</name>
</gene>
<dbReference type="GO" id="GO:0006355">
    <property type="term" value="P:regulation of DNA-templated transcription"/>
    <property type="evidence" value="ECO:0007669"/>
    <property type="project" value="InterPro"/>
</dbReference>
<dbReference type="InterPro" id="IPR016032">
    <property type="entry name" value="Sig_transdc_resp-reg_C-effctor"/>
</dbReference>
<proteinExistence type="predicted"/>
<evidence type="ECO:0000259" key="6">
    <source>
        <dbReference type="PROSITE" id="PS50043"/>
    </source>
</evidence>
<dbReference type="SUPFAM" id="SSF46894">
    <property type="entry name" value="C-terminal effector domain of the bipartite response regulators"/>
    <property type="match status" value="1"/>
</dbReference>
<dbReference type="Gene3D" id="1.10.10.10">
    <property type="entry name" value="Winged helix-like DNA-binding domain superfamily/Winged helix DNA-binding domain"/>
    <property type="match status" value="1"/>
</dbReference>
<organism evidence="7">
    <name type="scientific">marine sediment metagenome</name>
    <dbReference type="NCBI Taxonomy" id="412755"/>
    <lineage>
        <taxon>unclassified sequences</taxon>
        <taxon>metagenomes</taxon>
        <taxon>ecological metagenomes</taxon>
    </lineage>
</organism>
<dbReference type="SMART" id="SM00421">
    <property type="entry name" value="HTH_LUXR"/>
    <property type="match status" value="1"/>
</dbReference>
<feature type="domain" description="HTH luxR-type" evidence="6">
    <location>
        <begin position="837"/>
        <end position="901"/>
    </location>
</feature>
<keyword evidence="3" id="KW-0804">Transcription</keyword>
<reference evidence="7" key="1">
    <citation type="journal article" date="2015" name="Nature">
        <title>Complex archaea that bridge the gap between prokaryotes and eukaryotes.</title>
        <authorList>
            <person name="Spang A."/>
            <person name="Saw J.H."/>
            <person name="Jorgensen S.L."/>
            <person name="Zaremba-Niedzwiedzka K."/>
            <person name="Martijn J."/>
            <person name="Lind A.E."/>
            <person name="van Eijk R."/>
            <person name="Schleper C."/>
            <person name="Guy L."/>
            <person name="Ettema T.J."/>
        </authorList>
    </citation>
    <scope>NUCLEOTIDE SEQUENCE</scope>
</reference>
<dbReference type="InterPro" id="IPR059106">
    <property type="entry name" value="WHD_MalT"/>
</dbReference>
<evidence type="ECO:0000256" key="5">
    <source>
        <dbReference type="SAM" id="MobiDB-lite"/>
    </source>
</evidence>
<sequence length="901" mass="100359">MNRNRVEWIAPQSSPGQDGGNDLPVLLTTKITPPRRGRGVLPRPRLEQLAERLTERRVAIVEAPPGYGKTTLAGIWAERLSSLGHGVAWLSLDTEDNSAHRLLYYLCGAINHVFPSIANHCLACAAPLSTCSAQCLASLLLADLEQHAQPLTIFVDDYHCIADDVLIEALRFLVQRAPEHVHLVFIGRKDLPEAIVEHCYADDRLDIDAALLRFDSDETRDLLRKGGLQPEQGGDLCSIQQAADGWIAALRAYLLAPAPGSGRYIPRSISNLFDELLGQLDAGTCRALCSIGLLEKFSLPLLRSLLGDSAAEALLQLLRRRQLFLNVLDEQDSWFSLHPLFREHLRSACLARDEVAARRFMLSAARWFAERQLWFDAIQLGMLSADVEQLREWIQECATTLMEQGDFSTLVLMEKRWKMQSGDSSLALKVTRAWAMGLALEYASAMRLAEELEAEVQQLDAGEEAAALHWEVQAIKAMLWALDDRYGLAAPVADACISSGLGSPWARNVLLNILCGAHMRACRWDQLYALPPTQLLQQGNGGYFLHECYRKSLYALSEFYQGRIVQGMATLDGLLDQADELFAPDLRRPNPVLTALPKGLGAFGHYLRAEYAEADIKLQEALPYIKTGSFIECTAFACMTQVRLLAHQSRFAQARRVLDELESLALERRWPRLQARALLERVRLHLIERKPREANVCSAMLQQLARLDWPDQWVDRAYFALLSRLWLALDLERCDSAVLDEALAMLQQMRTSEIWMYYVELGIVTGVLLSRERGVASAAALLESVVGIVRDTGMVSLLGDLPGHDIGALFARYCPPDLQLQLADMLGLDTPVEEGGGNGALLTLTVKERQVIQLVAEGKSNKQIARDLNVTPETIKSHMKNIFAKLKVDNRAQAAVMVQQA</sequence>
<dbReference type="InterPro" id="IPR027417">
    <property type="entry name" value="P-loop_NTPase"/>
</dbReference>
<dbReference type="CDD" id="cd06170">
    <property type="entry name" value="LuxR_C_like"/>
    <property type="match status" value="1"/>
</dbReference>
<dbReference type="InterPro" id="IPR036388">
    <property type="entry name" value="WH-like_DNA-bd_sf"/>
</dbReference>
<dbReference type="InterPro" id="IPR000792">
    <property type="entry name" value="Tscrpt_reg_LuxR_C"/>
</dbReference>
<keyword evidence="4" id="KW-0175">Coiled coil</keyword>
<evidence type="ECO:0000256" key="4">
    <source>
        <dbReference type="SAM" id="Coils"/>
    </source>
</evidence>
<dbReference type="SUPFAM" id="SSF52540">
    <property type="entry name" value="P-loop containing nucleoside triphosphate hydrolases"/>
    <property type="match status" value="1"/>
</dbReference>
<evidence type="ECO:0000313" key="7">
    <source>
        <dbReference type="EMBL" id="KKN08853.1"/>
    </source>
</evidence>
<comment type="caution">
    <text evidence="7">The sequence shown here is derived from an EMBL/GenBank/DDBJ whole genome shotgun (WGS) entry which is preliminary data.</text>
</comment>
<name>A0A0F9QUH7_9ZZZZ</name>
<dbReference type="PROSITE" id="PS50043">
    <property type="entry name" value="HTH_LUXR_2"/>
    <property type="match status" value="1"/>
</dbReference>
<dbReference type="PRINTS" id="PR00038">
    <property type="entry name" value="HTHLUXR"/>
</dbReference>
<dbReference type="Pfam" id="PF25873">
    <property type="entry name" value="WHD_MalT"/>
    <property type="match status" value="1"/>
</dbReference>
<dbReference type="SMART" id="SM00382">
    <property type="entry name" value="AAA"/>
    <property type="match status" value="1"/>
</dbReference>
<dbReference type="Gene3D" id="3.40.50.300">
    <property type="entry name" value="P-loop containing nucleotide triphosphate hydrolases"/>
    <property type="match status" value="1"/>
</dbReference>
<accession>A0A0F9QUH7</accession>
<evidence type="ECO:0000256" key="2">
    <source>
        <dbReference type="ARBA" id="ARBA00023125"/>
    </source>
</evidence>
<dbReference type="Pfam" id="PF00196">
    <property type="entry name" value="GerE"/>
    <property type="match status" value="1"/>
</dbReference>
<dbReference type="InterPro" id="IPR003593">
    <property type="entry name" value="AAA+_ATPase"/>
</dbReference>
<protein>
    <recommendedName>
        <fullName evidence="6">HTH luxR-type domain-containing protein</fullName>
    </recommendedName>
</protein>
<dbReference type="PROSITE" id="PS00622">
    <property type="entry name" value="HTH_LUXR_1"/>
    <property type="match status" value="1"/>
</dbReference>
<dbReference type="EMBL" id="LAZR01004410">
    <property type="protein sequence ID" value="KKN08853.1"/>
    <property type="molecule type" value="Genomic_DNA"/>
</dbReference>
<keyword evidence="2" id="KW-0238">DNA-binding</keyword>
<evidence type="ECO:0000256" key="3">
    <source>
        <dbReference type="ARBA" id="ARBA00023163"/>
    </source>
</evidence>